<organism evidence="1">
    <name type="scientific">Homo sapiens</name>
    <name type="common">Human</name>
    <dbReference type="NCBI Taxonomy" id="9606"/>
    <lineage>
        <taxon>Eukaryota</taxon>
        <taxon>Metazoa</taxon>
        <taxon>Chordata</taxon>
        <taxon>Craniata</taxon>
        <taxon>Vertebrata</taxon>
        <taxon>Euteleostomi</taxon>
        <taxon>Mammalia</taxon>
        <taxon>Eutheria</taxon>
        <taxon>Euarchontoglires</taxon>
        <taxon>Primates</taxon>
        <taxon>Haplorrhini</taxon>
        <taxon>Catarrhini</taxon>
        <taxon>Hominidae</taxon>
        <taxon>Homo</taxon>
    </lineage>
</organism>
<protein>
    <submittedName>
        <fullName evidence="1">cDNA FLJ27221 fis, clone SYN04679</fullName>
    </submittedName>
</protein>
<name>Q6ZNS8_HUMAN</name>
<proteinExistence type="evidence at transcript level"/>
<dbReference type="AlphaFoldDB" id="Q6ZNS8"/>
<sequence length="155" mass="16871">MALLCQKPCSGSLLPMQCVLSLLGWHSGPSHLVPAVSAAPSPSPLQGSDCPTWHTPCHTYRITLPSPQIPASPCLCPYRSPLLPLLPRDLAQWASHYSQPLTESRASSRPLVPPVPSPEMVFITPVVVGHSAVCLLDLERLRSPRRQDVCDLQKE</sequence>
<dbReference type="EMBL" id="AK130731">
    <property type="protein sequence ID" value="BAC85417.1"/>
    <property type="molecule type" value="mRNA"/>
</dbReference>
<accession>Q6ZNS8</accession>
<evidence type="ECO:0000313" key="1">
    <source>
        <dbReference type="EMBL" id="BAC85417.1"/>
    </source>
</evidence>
<reference evidence="1" key="1">
    <citation type="submission" date="2003-07" db="EMBL/GenBank/DDBJ databases">
        <title>NEDO human cDNA sequencing project.</title>
        <authorList>
            <person name="Oshima A."/>
            <person name="Takahashi-Fujii A."/>
            <person name="Tanase T."/>
            <person name="Imose N."/>
            <person name="Takeuchi K."/>
            <person name="Arita M."/>
            <person name="Musashino K."/>
            <person name="Yuuki H."/>
            <person name="Hara H."/>
            <person name="Suzuki Y."/>
            <person name="Hata H."/>
            <person name="Nakagawa K."/>
            <person name="Mizuno S."/>
            <person name="Morinaga M."/>
            <person name="Kawamura M."/>
            <person name="Sugiyama T."/>
            <person name="Irie R."/>
            <person name="Otsuki T."/>
            <person name="Sato H."/>
            <person name="Nishikawa T."/>
            <person name="Sugiyama A."/>
            <person name="Kawakami B."/>
            <person name="Nagai K."/>
            <person name="Isogai T."/>
            <person name="Sugano S."/>
        </authorList>
    </citation>
    <scope>NUCLEOTIDE SEQUENCE</scope>
    <source>
        <tissue evidence="1">Synovial membrane</tissue>
    </source>
</reference>